<feature type="signal peptide" evidence="9">
    <location>
        <begin position="1"/>
        <end position="28"/>
    </location>
</feature>
<keyword evidence="13" id="KW-1185">Reference proteome</keyword>
<dbReference type="SUPFAM" id="SSF51445">
    <property type="entry name" value="(Trans)glycosidases"/>
    <property type="match status" value="1"/>
</dbReference>
<dbReference type="Gene3D" id="3.10.50.10">
    <property type="match status" value="1"/>
</dbReference>
<gene>
    <name evidence="12" type="ORF">EIO64_17170</name>
</gene>
<dbReference type="InterPro" id="IPR011583">
    <property type="entry name" value="Chitinase_II/V-like_cat"/>
</dbReference>
<protein>
    <recommendedName>
        <fullName evidence="2">chitinase</fullName>
        <ecNumber evidence="2">3.2.1.14</ecNumber>
    </recommendedName>
</protein>
<evidence type="ECO:0000256" key="5">
    <source>
        <dbReference type="ARBA" id="ARBA00023024"/>
    </source>
</evidence>
<comment type="catalytic activity">
    <reaction evidence="1">
        <text>Random endo-hydrolysis of N-acetyl-beta-D-glucosaminide (1-&gt;4)-beta-linkages in chitin and chitodextrins.</text>
        <dbReference type="EC" id="3.2.1.14"/>
    </reaction>
</comment>
<evidence type="ECO:0000256" key="2">
    <source>
        <dbReference type="ARBA" id="ARBA00012729"/>
    </source>
</evidence>
<dbReference type="InterPro" id="IPR001223">
    <property type="entry name" value="Glyco_hydro18_cat"/>
</dbReference>
<dbReference type="Pfam" id="PF00395">
    <property type="entry name" value="SLH"/>
    <property type="match status" value="3"/>
</dbReference>
<keyword evidence="4 7" id="KW-0378">Hydrolase</keyword>
<dbReference type="PROSITE" id="PS01095">
    <property type="entry name" value="GH18_1"/>
    <property type="match status" value="1"/>
</dbReference>
<evidence type="ECO:0000256" key="3">
    <source>
        <dbReference type="ARBA" id="ARBA00022737"/>
    </source>
</evidence>
<dbReference type="SUPFAM" id="SSF54556">
    <property type="entry name" value="Chitinase insertion domain"/>
    <property type="match status" value="1"/>
</dbReference>
<comment type="similarity">
    <text evidence="8">Belongs to the glycosyl hydrolase 18 family.</text>
</comment>
<dbReference type="InterPro" id="IPR001579">
    <property type="entry name" value="Glyco_hydro_18_chit_AS"/>
</dbReference>
<name>A0A4D7ATE1_9FIRM</name>
<keyword evidence="6 7" id="KW-0326">Glycosidase</keyword>
<dbReference type="KEGG" id="obj:EIO64_17170"/>
<evidence type="ECO:0000313" key="12">
    <source>
        <dbReference type="EMBL" id="QCI60723.1"/>
    </source>
</evidence>
<evidence type="ECO:0000256" key="6">
    <source>
        <dbReference type="ARBA" id="ARBA00023295"/>
    </source>
</evidence>
<dbReference type="InterPro" id="IPR017853">
    <property type="entry name" value="GH"/>
</dbReference>
<dbReference type="EC" id="3.2.1.14" evidence="2"/>
<dbReference type="CDD" id="cd06548">
    <property type="entry name" value="GH18_chitinase"/>
    <property type="match status" value="1"/>
</dbReference>
<feature type="domain" description="SLH" evidence="10">
    <location>
        <begin position="448"/>
        <end position="511"/>
    </location>
</feature>
<evidence type="ECO:0000256" key="1">
    <source>
        <dbReference type="ARBA" id="ARBA00000822"/>
    </source>
</evidence>
<evidence type="ECO:0000256" key="4">
    <source>
        <dbReference type="ARBA" id="ARBA00022801"/>
    </source>
</evidence>
<dbReference type="PANTHER" id="PTHR11177:SF317">
    <property type="entry name" value="CHITINASE 12-RELATED"/>
    <property type="match status" value="1"/>
</dbReference>
<dbReference type="GO" id="GO:0008061">
    <property type="term" value="F:chitin binding"/>
    <property type="evidence" value="ECO:0007669"/>
    <property type="project" value="InterPro"/>
</dbReference>
<evidence type="ECO:0000259" key="10">
    <source>
        <dbReference type="PROSITE" id="PS51272"/>
    </source>
</evidence>
<keyword evidence="3" id="KW-0677">Repeat</keyword>
<dbReference type="Gene3D" id="3.20.20.80">
    <property type="entry name" value="Glycosidases"/>
    <property type="match status" value="1"/>
</dbReference>
<dbReference type="InterPro" id="IPR050314">
    <property type="entry name" value="Glycosyl_Hydrlase_18"/>
</dbReference>
<dbReference type="GO" id="GO:0005975">
    <property type="term" value="P:carbohydrate metabolic process"/>
    <property type="evidence" value="ECO:0007669"/>
    <property type="project" value="InterPro"/>
</dbReference>
<dbReference type="GO" id="GO:0008843">
    <property type="term" value="F:endochitinase activity"/>
    <property type="evidence" value="ECO:0007669"/>
    <property type="project" value="UniProtKB-EC"/>
</dbReference>
<reference evidence="13" key="1">
    <citation type="submission" date="2018-12" db="EMBL/GenBank/DDBJ databases">
        <title>Dusodibacter welbiota gen. nov., sp. nov., isolated from human faeces and emended description of the Oscillibacter genus.</title>
        <authorList>
            <person name="Le Roy T."/>
            <person name="Van der Smissen P."/>
            <person name="Delzenne N."/>
            <person name="Muccioli G."/>
            <person name="Collet J.F."/>
            <person name="Cani P.D."/>
        </authorList>
    </citation>
    <scope>NUCLEOTIDE SEQUENCE [LARGE SCALE GENOMIC DNA]</scope>
    <source>
        <strain evidence="13">J115</strain>
    </source>
</reference>
<feature type="chain" id="PRO_5020830637" description="chitinase" evidence="9">
    <location>
        <begin position="29"/>
        <end position="573"/>
    </location>
</feature>
<keyword evidence="9" id="KW-0732">Signal</keyword>
<sequence>MRNFIRRTAAALAVLCMAALLLGTPTEAEERTYSAGGEAVGYYAGWAAYQGFTPDQIPAEHLTQINYAFAQIDPDTLTIALENPAHDQKNLAALRKLRQQNQHLKLLISVGGWSDSQYFSDAVATAARRESFAASCVDFVVEQGLDGVDLDWEYPVSGGAAGTIHRPADKQNFTLLLQELREQLDRQGRRDGKDYALTIAGAAGSWYLNQIEAVKVAAIVDHIFVMGYDLHGTWDTYADFNAPLYAPSGTSPQSRSSISDCVQAYLKKGIPAEKIVLGMPLYGYAYQGVKAQNNGLYSTYTSAKSVSYKMLKKSYLDNTDYRQFRHEEAQVPWLYGNRTFVSYDDAVSLAAKAQLARSLGLGGVGFWEISQDDGGELIAAASGAFRSTWDNPFRDVPPGAWYEEAVQYVYEAGLMQGTTGSTFSPDRASNRGMIAAILYRLEGRPRAGTPPFTDVAADSYCADAVAWAEQQGIVRGFDDGTFRPEGRITRQQLAAILFRYTEYRGADTAGRTDLSRFSDSAAVADYARDALAWAVSAGLLQGRSDGTLDPSGSATRAQTAVILQRLETLLEKN</sequence>
<dbReference type="AlphaFoldDB" id="A0A4D7ATE1"/>
<feature type="domain" description="SLH" evidence="10">
    <location>
        <begin position="514"/>
        <end position="573"/>
    </location>
</feature>
<evidence type="ECO:0000256" key="8">
    <source>
        <dbReference type="RuleBase" id="RU004453"/>
    </source>
</evidence>
<dbReference type="PROSITE" id="PS51272">
    <property type="entry name" value="SLH"/>
    <property type="match status" value="3"/>
</dbReference>
<dbReference type="Proteomes" id="UP000298642">
    <property type="component" value="Chromosome"/>
</dbReference>
<dbReference type="GO" id="GO:0006032">
    <property type="term" value="P:chitin catabolic process"/>
    <property type="evidence" value="ECO:0007669"/>
    <property type="project" value="UniProtKB-KW"/>
</dbReference>
<organism evidence="12 13">
    <name type="scientific">Dysosmobacter welbionis</name>
    <dbReference type="NCBI Taxonomy" id="2093857"/>
    <lineage>
        <taxon>Bacteria</taxon>
        <taxon>Bacillati</taxon>
        <taxon>Bacillota</taxon>
        <taxon>Clostridia</taxon>
        <taxon>Eubacteriales</taxon>
        <taxon>Oscillospiraceae</taxon>
        <taxon>Dysosmobacter</taxon>
    </lineage>
</organism>
<evidence type="ECO:0000256" key="9">
    <source>
        <dbReference type="SAM" id="SignalP"/>
    </source>
</evidence>
<dbReference type="PANTHER" id="PTHR11177">
    <property type="entry name" value="CHITINASE"/>
    <property type="match status" value="1"/>
</dbReference>
<dbReference type="Pfam" id="PF00704">
    <property type="entry name" value="Glyco_hydro_18"/>
    <property type="match status" value="1"/>
</dbReference>
<evidence type="ECO:0000256" key="7">
    <source>
        <dbReference type="RuleBase" id="RU000489"/>
    </source>
</evidence>
<accession>A0A4D7ATE1</accession>
<feature type="domain" description="SLH" evidence="10">
    <location>
        <begin position="389"/>
        <end position="447"/>
    </location>
</feature>
<dbReference type="PROSITE" id="PS51910">
    <property type="entry name" value="GH18_2"/>
    <property type="match status" value="1"/>
</dbReference>
<dbReference type="InterPro" id="IPR001119">
    <property type="entry name" value="SLH_dom"/>
</dbReference>
<keyword evidence="5" id="KW-0146">Chitin degradation</keyword>
<dbReference type="RefSeq" id="WP_136891705.1">
    <property type="nucleotide sequence ID" value="NZ_CP034413.3"/>
</dbReference>
<feature type="domain" description="GH18" evidence="11">
    <location>
        <begin position="37"/>
        <end position="388"/>
    </location>
</feature>
<dbReference type="InterPro" id="IPR029070">
    <property type="entry name" value="Chitinase_insertion_sf"/>
</dbReference>
<evidence type="ECO:0000259" key="11">
    <source>
        <dbReference type="PROSITE" id="PS51910"/>
    </source>
</evidence>
<keyword evidence="5" id="KW-0119">Carbohydrate metabolism</keyword>
<proteinExistence type="inferred from homology"/>
<keyword evidence="5" id="KW-0624">Polysaccharide degradation</keyword>
<dbReference type="EMBL" id="CP034413">
    <property type="protein sequence ID" value="QCI60723.1"/>
    <property type="molecule type" value="Genomic_DNA"/>
</dbReference>
<dbReference type="SMART" id="SM00636">
    <property type="entry name" value="Glyco_18"/>
    <property type="match status" value="1"/>
</dbReference>
<evidence type="ECO:0000313" key="13">
    <source>
        <dbReference type="Proteomes" id="UP000298642"/>
    </source>
</evidence>